<comment type="subcellular location">
    <subcellularLocation>
        <location evidence="1">Cell membrane</location>
        <topology evidence="1">Multi-pass membrane protein</topology>
    </subcellularLocation>
</comment>
<feature type="transmembrane region" description="Helical" evidence="7">
    <location>
        <begin position="278"/>
        <end position="298"/>
    </location>
</feature>
<accession>A0A1H3ITQ3</accession>
<comment type="similarity">
    <text evidence="2">Belongs to the EamA transporter family.</text>
</comment>
<evidence type="ECO:0000313" key="10">
    <source>
        <dbReference type="Proteomes" id="UP000199230"/>
    </source>
</evidence>
<keyword evidence="4 7" id="KW-0812">Transmembrane</keyword>
<dbReference type="InterPro" id="IPR037185">
    <property type="entry name" value="EmrE-like"/>
</dbReference>
<name>A0A1H3ITQ3_9FIRM</name>
<organism evidence="9 10">
    <name type="scientific">Tindallia californiensis</name>
    <dbReference type="NCBI Taxonomy" id="159292"/>
    <lineage>
        <taxon>Bacteria</taxon>
        <taxon>Bacillati</taxon>
        <taxon>Bacillota</taxon>
        <taxon>Clostridia</taxon>
        <taxon>Peptostreptococcales</taxon>
        <taxon>Tindalliaceae</taxon>
        <taxon>Tindallia</taxon>
    </lineage>
</organism>
<keyword evidence="6 7" id="KW-0472">Membrane</keyword>
<evidence type="ECO:0000256" key="4">
    <source>
        <dbReference type="ARBA" id="ARBA00022692"/>
    </source>
</evidence>
<evidence type="ECO:0000256" key="5">
    <source>
        <dbReference type="ARBA" id="ARBA00022989"/>
    </source>
</evidence>
<feature type="domain" description="EamA" evidence="8">
    <location>
        <begin position="155"/>
        <end position="296"/>
    </location>
</feature>
<proteinExistence type="inferred from homology"/>
<dbReference type="Pfam" id="PF00892">
    <property type="entry name" value="EamA"/>
    <property type="match status" value="2"/>
</dbReference>
<feature type="transmembrane region" description="Helical" evidence="7">
    <location>
        <begin position="72"/>
        <end position="93"/>
    </location>
</feature>
<evidence type="ECO:0000256" key="2">
    <source>
        <dbReference type="ARBA" id="ARBA00007362"/>
    </source>
</evidence>
<reference evidence="9 10" key="1">
    <citation type="submission" date="2016-10" db="EMBL/GenBank/DDBJ databases">
        <authorList>
            <person name="de Groot N.N."/>
        </authorList>
    </citation>
    <scope>NUCLEOTIDE SEQUENCE [LARGE SCALE GENOMIC DNA]</scope>
    <source>
        <strain evidence="9 10">APO</strain>
    </source>
</reference>
<dbReference type="Gene3D" id="1.10.3730.20">
    <property type="match status" value="1"/>
</dbReference>
<dbReference type="Proteomes" id="UP000199230">
    <property type="component" value="Unassembled WGS sequence"/>
</dbReference>
<keyword evidence="10" id="KW-1185">Reference proteome</keyword>
<keyword evidence="3" id="KW-1003">Cell membrane</keyword>
<keyword evidence="5 7" id="KW-1133">Transmembrane helix</keyword>
<feature type="transmembrane region" description="Helical" evidence="7">
    <location>
        <begin position="223"/>
        <end position="242"/>
    </location>
</feature>
<gene>
    <name evidence="9" type="ORF">SAMN05192546_101257</name>
</gene>
<feature type="transmembrane region" description="Helical" evidence="7">
    <location>
        <begin position="39"/>
        <end position="60"/>
    </location>
</feature>
<feature type="domain" description="EamA" evidence="8">
    <location>
        <begin position="10"/>
        <end position="141"/>
    </location>
</feature>
<dbReference type="RefSeq" id="WP_093310158.1">
    <property type="nucleotide sequence ID" value="NZ_FNPV01000001.1"/>
</dbReference>
<dbReference type="PANTHER" id="PTHR32322">
    <property type="entry name" value="INNER MEMBRANE TRANSPORTER"/>
    <property type="match status" value="1"/>
</dbReference>
<evidence type="ECO:0000256" key="6">
    <source>
        <dbReference type="ARBA" id="ARBA00023136"/>
    </source>
</evidence>
<dbReference type="PANTHER" id="PTHR32322:SF18">
    <property type="entry name" value="S-ADENOSYLMETHIONINE_S-ADENOSYLHOMOCYSTEINE TRANSPORTER"/>
    <property type="match status" value="1"/>
</dbReference>
<evidence type="ECO:0000313" key="9">
    <source>
        <dbReference type="EMBL" id="SDY30254.1"/>
    </source>
</evidence>
<feature type="transmembrane region" description="Helical" evidence="7">
    <location>
        <begin position="185"/>
        <end position="203"/>
    </location>
</feature>
<evidence type="ECO:0000256" key="3">
    <source>
        <dbReference type="ARBA" id="ARBA00022475"/>
    </source>
</evidence>
<evidence type="ECO:0000256" key="1">
    <source>
        <dbReference type="ARBA" id="ARBA00004651"/>
    </source>
</evidence>
<dbReference type="InterPro" id="IPR050638">
    <property type="entry name" value="AA-Vitamin_Transporters"/>
</dbReference>
<sequence>MSKYESFFPYLAGLCFSILFGLSFIFSKEGLDVLDPFHLLTFRFAAAVFLLNVLRYFKIIKIELKNKRMKTLFFLSLFQPVIYFICEMIGLSKTTASEAGMMIALIPVASVIMAVLVLKERPSKMQLFFVACSVFGVFFIMAMAGSVDVGDNFVGMIILLGAVFAAATYNILARKSSLHFSSIEITYVMMTVGFLVFSTISVAQHILADNLMNFFQPLGHPQALISIFYLGFLSSVVGFFMMNYMLSKVEATRASVFSNLITIVTIIAGVVILNDPFYWYHLIGGTLIIAGVWGTNYFSKPTTY</sequence>
<dbReference type="AlphaFoldDB" id="A0A1H3ITQ3"/>
<evidence type="ECO:0000259" key="8">
    <source>
        <dbReference type="Pfam" id="PF00892"/>
    </source>
</evidence>
<feature type="transmembrane region" description="Helical" evidence="7">
    <location>
        <begin position="7"/>
        <end position="27"/>
    </location>
</feature>
<dbReference type="OrthoDB" id="37139at2"/>
<dbReference type="EMBL" id="FNPV01000001">
    <property type="protein sequence ID" value="SDY30254.1"/>
    <property type="molecule type" value="Genomic_DNA"/>
</dbReference>
<feature type="transmembrane region" description="Helical" evidence="7">
    <location>
        <begin position="254"/>
        <end position="272"/>
    </location>
</feature>
<protein>
    <submittedName>
        <fullName evidence="9">Permease of the drug/metabolite transporter (DMT) superfamily</fullName>
    </submittedName>
</protein>
<feature type="transmembrane region" description="Helical" evidence="7">
    <location>
        <begin position="153"/>
        <end position="173"/>
    </location>
</feature>
<dbReference type="InterPro" id="IPR000620">
    <property type="entry name" value="EamA_dom"/>
</dbReference>
<dbReference type="GO" id="GO:0005886">
    <property type="term" value="C:plasma membrane"/>
    <property type="evidence" value="ECO:0007669"/>
    <property type="project" value="UniProtKB-SubCell"/>
</dbReference>
<evidence type="ECO:0000256" key="7">
    <source>
        <dbReference type="SAM" id="Phobius"/>
    </source>
</evidence>
<feature type="transmembrane region" description="Helical" evidence="7">
    <location>
        <begin position="99"/>
        <end position="118"/>
    </location>
</feature>
<dbReference type="STRING" id="159292.SAMN05192546_101257"/>
<dbReference type="SUPFAM" id="SSF103481">
    <property type="entry name" value="Multidrug resistance efflux transporter EmrE"/>
    <property type="match status" value="2"/>
</dbReference>
<feature type="transmembrane region" description="Helical" evidence="7">
    <location>
        <begin position="127"/>
        <end position="147"/>
    </location>
</feature>